<dbReference type="SUPFAM" id="SSF52833">
    <property type="entry name" value="Thioredoxin-like"/>
    <property type="match status" value="1"/>
</dbReference>
<name>A0A8X8XD64_SALSN</name>
<feature type="region of interest" description="Disordered" evidence="1">
    <location>
        <begin position="1"/>
        <end position="23"/>
    </location>
</feature>
<sequence length="286" mass="31951">MSDHKNNGNGGRKTSHSHLTIKSNPSLVFNRSMTTLTPSSSAAEEMYRNPRSYQRNTSINFLNTSKLKGKVRKMCSLFESPKRHTSSSSSTTLESPTSLSPSPSQSPSQSPTSNKSSFSPPDSPNLWDFSPIRLPGTEDRVVIYFTSLRGIRRTFHDCQSVRMIFRGFRVNLDERDVSMDVAYKNELQELFGEDEVVTLPQVFIKGKHIGGAEMALNLLEVGELVRMIKGLPFRSLKPCDVCGDMRFIACVNCGGSRKVYNEEKEQTNQCTVCNENGLMRCPLCSS</sequence>
<dbReference type="Proteomes" id="UP000298416">
    <property type="component" value="Unassembled WGS sequence"/>
</dbReference>
<dbReference type="InterPro" id="IPR002109">
    <property type="entry name" value="Glutaredoxin"/>
</dbReference>
<dbReference type="EMBL" id="PNBA02000010">
    <property type="protein sequence ID" value="KAG6409938.1"/>
    <property type="molecule type" value="Genomic_DNA"/>
</dbReference>
<reference evidence="3" key="1">
    <citation type="submission" date="2018-01" db="EMBL/GenBank/DDBJ databases">
        <authorList>
            <person name="Mao J.F."/>
        </authorList>
    </citation>
    <scope>NUCLEOTIDE SEQUENCE</scope>
    <source>
        <strain evidence="3">Huo1</strain>
        <tissue evidence="3">Leaf</tissue>
    </source>
</reference>
<proteinExistence type="predicted"/>
<dbReference type="Pfam" id="PF00462">
    <property type="entry name" value="Glutaredoxin"/>
    <property type="match status" value="1"/>
</dbReference>
<evidence type="ECO:0000313" key="3">
    <source>
        <dbReference type="EMBL" id="KAG6409938.1"/>
    </source>
</evidence>
<protein>
    <recommendedName>
        <fullName evidence="2">Glutaredoxin domain-containing protein</fullName>
    </recommendedName>
</protein>
<accession>A0A8X8XD64</accession>
<evidence type="ECO:0000259" key="2">
    <source>
        <dbReference type="Pfam" id="PF00462"/>
    </source>
</evidence>
<dbReference type="Gene3D" id="3.40.30.10">
    <property type="entry name" value="Glutaredoxin"/>
    <property type="match status" value="1"/>
</dbReference>
<dbReference type="OrthoDB" id="423313at2759"/>
<dbReference type="PANTHER" id="PTHR45669">
    <property type="entry name" value="GLUTAREDOXIN DOMAIN-CONTAINING CYSTEINE-RICH PROTEIN CG12206-RELATED"/>
    <property type="match status" value="1"/>
</dbReference>
<reference evidence="3" key="2">
    <citation type="submission" date="2020-08" db="EMBL/GenBank/DDBJ databases">
        <title>Plant Genome Project.</title>
        <authorList>
            <person name="Zhang R.-G."/>
        </authorList>
    </citation>
    <scope>NUCLEOTIDE SEQUENCE</scope>
    <source>
        <strain evidence="3">Huo1</strain>
        <tissue evidence="3">Leaf</tissue>
    </source>
</reference>
<evidence type="ECO:0000313" key="4">
    <source>
        <dbReference type="Proteomes" id="UP000298416"/>
    </source>
</evidence>
<dbReference type="InterPro" id="IPR036249">
    <property type="entry name" value="Thioredoxin-like_sf"/>
</dbReference>
<dbReference type="PROSITE" id="PS51354">
    <property type="entry name" value="GLUTAREDOXIN_2"/>
    <property type="match status" value="1"/>
</dbReference>
<comment type="caution">
    <text evidence="3">The sequence shown here is derived from an EMBL/GenBank/DDBJ whole genome shotgun (WGS) entry which is preliminary data.</text>
</comment>
<dbReference type="PANTHER" id="PTHR45669:SF17">
    <property type="entry name" value="GLUTAREDOXIN DOMAIN-CONTAINING PROTEIN"/>
    <property type="match status" value="1"/>
</dbReference>
<dbReference type="AlphaFoldDB" id="A0A8X8XD64"/>
<feature type="domain" description="Glutaredoxin" evidence="2">
    <location>
        <begin position="142"/>
        <end position="209"/>
    </location>
</feature>
<organism evidence="3">
    <name type="scientific">Salvia splendens</name>
    <name type="common">Scarlet sage</name>
    <dbReference type="NCBI Taxonomy" id="180675"/>
    <lineage>
        <taxon>Eukaryota</taxon>
        <taxon>Viridiplantae</taxon>
        <taxon>Streptophyta</taxon>
        <taxon>Embryophyta</taxon>
        <taxon>Tracheophyta</taxon>
        <taxon>Spermatophyta</taxon>
        <taxon>Magnoliopsida</taxon>
        <taxon>eudicotyledons</taxon>
        <taxon>Gunneridae</taxon>
        <taxon>Pentapetalae</taxon>
        <taxon>asterids</taxon>
        <taxon>lamiids</taxon>
        <taxon>Lamiales</taxon>
        <taxon>Lamiaceae</taxon>
        <taxon>Nepetoideae</taxon>
        <taxon>Mentheae</taxon>
        <taxon>Salviinae</taxon>
        <taxon>Salvia</taxon>
        <taxon>Salvia subgen. Calosphace</taxon>
        <taxon>core Calosphace</taxon>
    </lineage>
</organism>
<feature type="region of interest" description="Disordered" evidence="1">
    <location>
        <begin position="78"/>
        <end position="124"/>
    </location>
</feature>
<gene>
    <name evidence="3" type="ORF">SASPL_127980</name>
</gene>
<evidence type="ECO:0000256" key="1">
    <source>
        <dbReference type="SAM" id="MobiDB-lite"/>
    </source>
</evidence>
<dbReference type="CDD" id="cd03031">
    <property type="entry name" value="GRX_GRX_like"/>
    <property type="match status" value="1"/>
</dbReference>
<dbReference type="Pfam" id="PF23733">
    <property type="entry name" value="GRXCR1-2_C"/>
    <property type="match status" value="1"/>
</dbReference>
<feature type="compositionally biased region" description="Low complexity" evidence="1">
    <location>
        <begin position="86"/>
        <end position="120"/>
    </location>
</feature>
<keyword evidence="4" id="KW-1185">Reference proteome</keyword>